<dbReference type="Gene3D" id="3.10.450.50">
    <property type="match status" value="1"/>
</dbReference>
<dbReference type="Proteomes" id="UP000664781">
    <property type="component" value="Unassembled WGS sequence"/>
</dbReference>
<feature type="domain" description="SnoaL-like" evidence="1">
    <location>
        <begin position="12"/>
        <end position="134"/>
    </location>
</feature>
<organism evidence="2 3">
    <name type="scientific">Streptomyces triculaminicus</name>
    <dbReference type="NCBI Taxonomy" id="2816232"/>
    <lineage>
        <taxon>Bacteria</taxon>
        <taxon>Bacillati</taxon>
        <taxon>Actinomycetota</taxon>
        <taxon>Actinomycetes</taxon>
        <taxon>Kitasatosporales</taxon>
        <taxon>Streptomycetaceae</taxon>
        <taxon>Streptomyces</taxon>
    </lineage>
</organism>
<gene>
    <name evidence="2" type="ORF">J1792_11310</name>
</gene>
<dbReference type="InterPro" id="IPR037401">
    <property type="entry name" value="SnoaL-like"/>
</dbReference>
<dbReference type="EMBL" id="JAFMOF010000002">
    <property type="protein sequence ID" value="MBO0653356.1"/>
    <property type="molecule type" value="Genomic_DNA"/>
</dbReference>
<dbReference type="InterPro" id="IPR032710">
    <property type="entry name" value="NTF2-like_dom_sf"/>
</dbReference>
<sequence>MESQQQNSVLRALADRAAIERLVTDYLRSLDERAFDDDWARSVFTEDASTRTPAGTHEGAEAQLTSMREAMALFARTVHFGSNIAVDLEGDRATVRWNQLSTHVLGTPERLFESGGHVDAEAVRTPDGWRLRRMVLNITWTKGDPPVLPGRP</sequence>
<dbReference type="SUPFAM" id="SSF54427">
    <property type="entry name" value="NTF2-like"/>
    <property type="match status" value="1"/>
</dbReference>
<dbReference type="RefSeq" id="WP_207247185.1">
    <property type="nucleotide sequence ID" value="NZ_JAFMOF010000002.1"/>
</dbReference>
<reference evidence="2" key="1">
    <citation type="submission" date="2021-03" db="EMBL/GenBank/DDBJ databases">
        <title>Streptomyces strains.</title>
        <authorList>
            <person name="Lund M.B."/>
            <person name="Toerring T."/>
        </authorList>
    </citation>
    <scope>NUCLEOTIDE SEQUENCE</scope>
    <source>
        <strain evidence="2">JCM 4242</strain>
    </source>
</reference>
<accession>A0A939FJN4</accession>
<evidence type="ECO:0000313" key="3">
    <source>
        <dbReference type="Proteomes" id="UP000664781"/>
    </source>
</evidence>
<keyword evidence="3" id="KW-1185">Reference proteome</keyword>
<name>A0A939FJN4_9ACTN</name>
<proteinExistence type="predicted"/>
<comment type="caution">
    <text evidence="2">The sequence shown here is derived from an EMBL/GenBank/DDBJ whole genome shotgun (WGS) entry which is preliminary data.</text>
</comment>
<evidence type="ECO:0000313" key="2">
    <source>
        <dbReference type="EMBL" id="MBO0653356.1"/>
    </source>
</evidence>
<evidence type="ECO:0000259" key="1">
    <source>
        <dbReference type="Pfam" id="PF13577"/>
    </source>
</evidence>
<dbReference type="AlphaFoldDB" id="A0A939FJN4"/>
<protein>
    <submittedName>
        <fullName evidence="2">Nuclear transport factor 2 family protein</fullName>
    </submittedName>
</protein>
<dbReference type="Pfam" id="PF13577">
    <property type="entry name" value="SnoaL_4"/>
    <property type="match status" value="1"/>
</dbReference>